<comment type="caution">
    <text evidence="2">The sequence shown here is derived from an EMBL/GenBank/DDBJ whole genome shotgun (WGS) entry which is preliminary data.</text>
</comment>
<accession>A0A9P3CCW4</accession>
<gene>
    <name evidence="2" type="ORF">CKM354_000378800</name>
</gene>
<feature type="region of interest" description="Disordered" evidence="1">
    <location>
        <begin position="61"/>
        <end position="108"/>
    </location>
</feature>
<feature type="compositionally biased region" description="Basic and acidic residues" evidence="1">
    <location>
        <begin position="72"/>
        <end position="93"/>
    </location>
</feature>
<dbReference type="GeneID" id="68289363"/>
<protein>
    <submittedName>
        <fullName evidence="2">Uncharacterized protein</fullName>
    </submittedName>
</protein>
<proteinExistence type="predicted"/>
<dbReference type="RefSeq" id="XP_044654938.1">
    <property type="nucleotide sequence ID" value="XM_044799003.1"/>
</dbReference>
<dbReference type="EMBL" id="BOLY01000002">
    <property type="protein sequence ID" value="GIZ40451.1"/>
    <property type="molecule type" value="Genomic_DNA"/>
</dbReference>
<keyword evidence="3" id="KW-1185">Reference proteome</keyword>
<reference evidence="2 3" key="1">
    <citation type="submission" date="2021-01" db="EMBL/GenBank/DDBJ databases">
        <title>Cercospora kikuchii MAFF 305040 whole genome shotgun sequence.</title>
        <authorList>
            <person name="Kashiwa T."/>
            <person name="Suzuki T."/>
        </authorList>
    </citation>
    <scope>NUCLEOTIDE SEQUENCE [LARGE SCALE GENOMIC DNA]</scope>
    <source>
        <strain evidence="2 3">MAFF 305040</strain>
    </source>
</reference>
<name>A0A9P3CCW4_9PEZI</name>
<dbReference type="Proteomes" id="UP000825890">
    <property type="component" value="Unassembled WGS sequence"/>
</dbReference>
<dbReference type="AlphaFoldDB" id="A0A9P3CCW4"/>
<sequence length="414" mass="45577">MPRNVQPAGGLLPATNAWIAFYGTARNVVHQAFYVSQHRNLASGALSGLSSHRITCARLMTIGRTPRRRKQQEHEDADARGADSRSQVSERRNTFSGVKATPSTNIESSATIAPNEIFNGQQTNFGPSCSHPDQSDIMDEEPDFDFFCSEEWMTNDISMPTADNSHFSPAINTSTFAQKSQSSSGKIRSSASATVTSATAQGVISQLTTAQIVGASPRATIACSVAEMSTTVPADPNNPQPHWPQWPNLMAICVMIRQLEVQKDDEAATLDKIMLLSQMCIKELVTISNGEQFNRHISCSMMAATVLELIVGLYERVILLQAERQVTKPGGSAASTQVPPLQFGCFELDLDEQNAFRDRIIRKEAQECVRILHAQRTLLEAAGTQQPHFERLWSWYESMATRMDTLIAKLARSS</sequence>
<dbReference type="OrthoDB" id="2328572at2759"/>
<evidence type="ECO:0000256" key="1">
    <source>
        <dbReference type="SAM" id="MobiDB-lite"/>
    </source>
</evidence>
<organism evidence="2 3">
    <name type="scientific">Cercospora kikuchii</name>
    <dbReference type="NCBI Taxonomy" id="84275"/>
    <lineage>
        <taxon>Eukaryota</taxon>
        <taxon>Fungi</taxon>
        <taxon>Dikarya</taxon>
        <taxon>Ascomycota</taxon>
        <taxon>Pezizomycotina</taxon>
        <taxon>Dothideomycetes</taxon>
        <taxon>Dothideomycetidae</taxon>
        <taxon>Mycosphaerellales</taxon>
        <taxon>Mycosphaerellaceae</taxon>
        <taxon>Cercospora</taxon>
    </lineage>
</organism>
<evidence type="ECO:0000313" key="3">
    <source>
        <dbReference type="Proteomes" id="UP000825890"/>
    </source>
</evidence>
<evidence type="ECO:0000313" key="2">
    <source>
        <dbReference type="EMBL" id="GIZ40451.1"/>
    </source>
</evidence>